<name>G5GLE9_9FIRM</name>
<keyword evidence="4" id="KW-1185">Reference proteome</keyword>
<dbReference type="PANTHER" id="PTHR43443">
    <property type="entry name" value="3-HEXULOSE-6-PHOSPHATE ISOMERASE"/>
    <property type="match status" value="1"/>
</dbReference>
<gene>
    <name evidence="3" type="ORF">HMPREF9334_00079</name>
</gene>
<dbReference type="Proteomes" id="UP000004129">
    <property type="component" value="Unassembled WGS sequence"/>
</dbReference>
<dbReference type="GO" id="GO:0097367">
    <property type="term" value="F:carbohydrate derivative binding"/>
    <property type="evidence" value="ECO:0007669"/>
    <property type="project" value="InterPro"/>
</dbReference>
<feature type="domain" description="SIS" evidence="2">
    <location>
        <begin position="30"/>
        <end position="173"/>
    </location>
</feature>
<dbReference type="InterPro" id="IPR046348">
    <property type="entry name" value="SIS_dom_sf"/>
</dbReference>
<dbReference type="InterPro" id="IPR017552">
    <property type="entry name" value="PHI/rmpB"/>
</dbReference>
<dbReference type="Gene3D" id="3.40.50.10490">
    <property type="entry name" value="Glucose-6-phosphate isomerase like protein, domain 1"/>
    <property type="match status" value="1"/>
</dbReference>
<dbReference type="PROSITE" id="PS51464">
    <property type="entry name" value="SIS"/>
    <property type="match status" value="1"/>
</dbReference>
<evidence type="ECO:0000259" key="2">
    <source>
        <dbReference type="PROSITE" id="PS51464"/>
    </source>
</evidence>
<sequence length="186" mass="20570">MMNYAEASALVLEECRTALSRIEERQTEEFIERITGARKVFCVGIGRVKLSLEAFAKRMCHFGIDIHIVGDITEPAMSEEDVLIVGSGSGSSIIPVGIAQKAKSLGGTIIHIGSNPNSPLAPITDLMVRIPVQTKLYLADEIRSQQPMSSLFEQTLFLWGDTVACLIAQRRHMVGKELWQYHANLE</sequence>
<comment type="caution">
    <text evidence="3">The sequence shown here is derived from an EMBL/GenBank/DDBJ whole genome shotgun (WGS) entry which is preliminary data.</text>
</comment>
<dbReference type="NCBIfam" id="TIGR03127">
    <property type="entry name" value="RuMP_HxlB"/>
    <property type="match status" value="1"/>
</dbReference>
<reference evidence="3 4" key="1">
    <citation type="submission" date="2011-08" db="EMBL/GenBank/DDBJ databases">
        <title>The Genome Sequence of Selenomonas infelix ATCC 43532.</title>
        <authorList>
            <consortium name="The Broad Institute Genome Sequencing Platform"/>
            <person name="Earl A."/>
            <person name="Ward D."/>
            <person name="Feldgarden M."/>
            <person name="Gevers D."/>
            <person name="Izard J."/>
            <person name="Blanton J.M."/>
            <person name="Baranova O.V."/>
            <person name="Dewhirst F.E."/>
            <person name="Young S.K."/>
            <person name="Zeng Q."/>
            <person name="Gargeya S."/>
            <person name="Fitzgerald M."/>
            <person name="Haas B."/>
            <person name="Abouelleil A."/>
            <person name="Alvarado L."/>
            <person name="Arachchi H.M."/>
            <person name="Berlin A."/>
            <person name="Brown A."/>
            <person name="Chapman S.B."/>
            <person name="Chen Z."/>
            <person name="Dunbar C."/>
            <person name="Freedman E."/>
            <person name="Gearin G."/>
            <person name="Gellesch M."/>
            <person name="Goldberg J."/>
            <person name="Griggs A."/>
            <person name="Gujja S."/>
            <person name="Heiman D."/>
            <person name="Howarth C."/>
            <person name="Larson L."/>
            <person name="Lui A."/>
            <person name="MacDonald P.J.P."/>
            <person name="Montmayeur A."/>
            <person name="Murphy C."/>
            <person name="Neiman D."/>
            <person name="Pearson M."/>
            <person name="Priest M."/>
            <person name="Roberts A."/>
            <person name="Saif S."/>
            <person name="Shea T."/>
            <person name="Shenoy N."/>
            <person name="Sisk P."/>
            <person name="Stolte C."/>
            <person name="Sykes S."/>
            <person name="Wortman J."/>
            <person name="Nusbaum C."/>
            <person name="Birren B."/>
        </authorList>
    </citation>
    <scope>NUCLEOTIDE SEQUENCE [LARGE SCALE GENOMIC DNA]</scope>
    <source>
        <strain evidence="3 4">ATCC 43532</strain>
    </source>
</reference>
<evidence type="ECO:0000256" key="1">
    <source>
        <dbReference type="ARBA" id="ARBA00009235"/>
    </source>
</evidence>
<accession>G5GLE9</accession>
<evidence type="ECO:0000313" key="3">
    <source>
        <dbReference type="EMBL" id="EHG22694.1"/>
    </source>
</evidence>
<dbReference type="Pfam" id="PF01380">
    <property type="entry name" value="SIS"/>
    <property type="match status" value="1"/>
</dbReference>
<organism evidence="3 4">
    <name type="scientific">Selenomonas infelix ATCC 43532</name>
    <dbReference type="NCBI Taxonomy" id="679201"/>
    <lineage>
        <taxon>Bacteria</taxon>
        <taxon>Bacillati</taxon>
        <taxon>Bacillota</taxon>
        <taxon>Negativicutes</taxon>
        <taxon>Selenomonadales</taxon>
        <taxon>Selenomonadaceae</taxon>
        <taxon>Selenomonas</taxon>
    </lineage>
</organism>
<dbReference type="AlphaFoldDB" id="G5GLE9"/>
<dbReference type="EMBL" id="ACZM01000001">
    <property type="protein sequence ID" value="EHG22694.1"/>
    <property type="molecule type" value="Genomic_DNA"/>
</dbReference>
<evidence type="ECO:0000313" key="4">
    <source>
        <dbReference type="Proteomes" id="UP000004129"/>
    </source>
</evidence>
<dbReference type="GO" id="GO:1901135">
    <property type="term" value="P:carbohydrate derivative metabolic process"/>
    <property type="evidence" value="ECO:0007669"/>
    <property type="project" value="InterPro"/>
</dbReference>
<protein>
    <recommendedName>
        <fullName evidence="2">SIS domain-containing protein</fullName>
    </recommendedName>
</protein>
<dbReference type="PANTHER" id="PTHR43443:SF1">
    <property type="entry name" value="3-HEXULOSE-6-PHOSPHATE ISOMERASE"/>
    <property type="match status" value="1"/>
</dbReference>
<dbReference type="HOGENOM" id="CLU_094236_1_1_9"/>
<comment type="similarity">
    <text evidence="1">Belongs to the SIS family. PHI subfamily.</text>
</comment>
<dbReference type="InterPro" id="IPR001347">
    <property type="entry name" value="SIS_dom"/>
</dbReference>
<dbReference type="SUPFAM" id="SSF53697">
    <property type="entry name" value="SIS domain"/>
    <property type="match status" value="1"/>
</dbReference>
<dbReference type="eggNOG" id="COG0794">
    <property type="taxonomic scope" value="Bacteria"/>
</dbReference>
<proteinExistence type="inferred from homology"/>
<dbReference type="STRING" id="679201.HMPREF9334_00079"/>
<dbReference type="GO" id="GO:0016853">
    <property type="term" value="F:isomerase activity"/>
    <property type="evidence" value="ECO:0007669"/>
    <property type="project" value="InterPro"/>
</dbReference>
<dbReference type="PATRIC" id="fig|679201.3.peg.78"/>